<feature type="domain" description="Pyrroloquinoline quinone-dependent pyranose dehydrogenase beta-propeller" evidence="3">
    <location>
        <begin position="42"/>
        <end position="452"/>
    </location>
</feature>
<comment type="caution">
    <text evidence="4">The sequence shown here is derived from an EMBL/GenBank/DDBJ whole genome shotgun (WGS) entry which is preliminary data.</text>
</comment>
<dbReference type="Proteomes" id="UP000824596">
    <property type="component" value="Unassembled WGS sequence"/>
</dbReference>
<evidence type="ECO:0000259" key="3">
    <source>
        <dbReference type="Pfam" id="PF22807"/>
    </source>
</evidence>
<feature type="chain" id="PRO_5040500491" evidence="2">
    <location>
        <begin position="24"/>
        <end position="489"/>
    </location>
</feature>
<dbReference type="InterPro" id="IPR054539">
    <property type="entry name" value="Beta-prop_PDH"/>
</dbReference>
<name>A0A9P8SF39_9HYPO</name>
<keyword evidence="1" id="KW-0812">Transmembrane</keyword>
<dbReference type="InterPro" id="IPR011042">
    <property type="entry name" value="6-blade_b-propeller_TolB-like"/>
</dbReference>
<dbReference type="SUPFAM" id="SSF50952">
    <property type="entry name" value="Soluble quinoprotein glucose dehydrogenase"/>
    <property type="match status" value="1"/>
</dbReference>
<feature type="transmembrane region" description="Helical" evidence="1">
    <location>
        <begin position="466"/>
        <end position="488"/>
    </location>
</feature>
<reference evidence="4" key="1">
    <citation type="submission" date="2021-09" db="EMBL/GenBank/DDBJ databases">
        <title>A high-quality genome of the endoparasitic fungus Hirsutella rhossiliensis with a comparison of Hirsutella genomes reveals transposable elements contributing to genome size variation.</title>
        <authorList>
            <person name="Lin R."/>
            <person name="Jiao Y."/>
            <person name="Sun X."/>
            <person name="Ling J."/>
            <person name="Xie B."/>
            <person name="Cheng X."/>
        </authorList>
    </citation>
    <scope>NUCLEOTIDE SEQUENCE</scope>
    <source>
        <strain evidence="4">HR02</strain>
    </source>
</reference>
<keyword evidence="5" id="KW-1185">Reference proteome</keyword>
<sequence length="489" mass="50176">MASLRTAATAALAALIAAAPSSAQSSSDGCPNTLRVVDYAAPVAAPGWAYRLAARGLRRPRSLAFDAAGGLLVVDVGAGVLRLAVEQDRGATCVVLGEARTVVNSTQLTHGLALSTDGKTLYASSASSVVAWPYDPSTGKVTGPNRTVVANLSSSERGEATTRTLLASRKRPGTLVVSRGGLLDDDGDAGARARASGHAQIRAFDVGGLGPDDEAIDFAGGHGRRGNGSVLLGWGLRNAVGVAEHPARGGIWSVENSIDELTRAGRDAHRDNPAEELNFHGRLDGNGAPDRDGGGNYGFPLCFAVWNATALPDAGSLRTGDQFAGPEAAASRVSDEQCSNDYVAPRLVFQAHSSPLDIKFNGDGSRAFISFHGSWNRESPVGYRIAAVAFNNATGEPSAPRDSTNAAVDVLSAPDLASCPDGCFRPVGLAWDASGRLWFSSDTTGEIFVLHQSGDGGDGANVGAPLLAPALAAVRAAVLCAVVVAVFLA</sequence>
<gene>
    <name evidence="4" type="ORF">HRG_10313</name>
</gene>
<evidence type="ECO:0000256" key="1">
    <source>
        <dbReference type="SAM" id="Phobius"/>
    </source>
</evidence>
<dbReference type="EMBL" id="JAIZPD010000015">
    <property type="protein sequence ID" value="KAH0958626.1"/>
    <property type="molecule type" value="Genomic_DNA"/>
</dbReference>
<keyword evidence="1" id="KW-0472">Membrane</keyword>
<dbReference type="InterPro" id="IPR011041">
    <property type="entry name" value="Quinoprot_gluc/sorb_DH_b-prop"/>
</dbReference>
<evidence type="ECO:0000256" key="2">
    <source>
        <dbReference type="SAM" id="SignalP"/>
    </source>
</evidence>
<keyword evidence="2" id="KW-0732">Signal</keyword>
<dbReference type="GeneID" id="68359442"/>
<keyword evidence="1" id="KW-1133">Transmembrane helix</keyword>
<organism evidence="4 5">
    <name type="scientific">Hirsutella rhossiliensis</name>
    <dbReference type="NCBI Taxonomy" id="111463"/>
    <lineage>
        <taxon>Eukaryota</taxon>
        <taxon>Fungi</taxon>
        <taxon>Dikarya</taxon>
        <taxon>Ascomycota</taxon>
        <taxon>Pezizomycotina</taxon>
        <taxon>Sordariomycetes</taxon>
        <taxon>Hypocreomycetidae</taxon>
        <taxon>Hypocreales</taxon>
        <taxon>Ophiocordycipitaceae</taxon>
        <taxon>Hirsutella</taxon>
    </lineage>
</organism>
<proteinExistence type="predicted"/>
<accession>A0A9P8SF39</accession>
<evidence type="ECO:0000313" key="4">
    <source>
        <dbReference type="EMBL" id="KAH0958626.1"/>
    </source>
</evidence>
<dbReference type="Gene3D" id="2.120.10.30">
    <property type="entry name" value="TolB, C-terminal domain"/>
    <property type="match status" value="1"/>
</dbReference>
<protein>
    <submittedName>
        <fullName evidence="4">Glucose/sorbosone dehydrogenase</fullName>
    </submittedName>
</protein>
<dbReference type="AlphaFoldDB" id="A0A9P8SF39"/>
<feature type="signal peptide" evidence="2">
    <location>
        <begin position="1"/>
        <end position="23"/>
    </location>
</feature>
<dbReference type="OrthoDB" id="507128at2759"/>
<dbReference type="Pfam" id="PF22807">
    <property type="entry name" value="TrAA12"/>
    <property type="match status" value="1"/>
</dbReference>
<evidence type="ECO:0000313" key="5">
    <source>
        <dbReference type="Proteomes" id="UP000824596"/>
    </source>
</evidence>
<dbReference type="RefSeq" id="XP_044716139.1">
    <property type="nucleotide sequence ID" value="XM_044868784.1"/>
</dbReference>